<evidence type="ECO:0000313" key="2">
    <source>
        <dbReference type="EMBL" id="CAK9159560.1"/>
    </source>
</evidence>
<proteinExistence type="predicted"/>
<evidence type="ECO:0000313" key="3">
    <source>
        <dbReference type="Proteomes" id="UP001642360"/>
    </source>
</evidence>
<comment type="caution">
    <text evidence="2">The sequence shown here is derived from an EMBL/GenBank/DDBJ whole genome shotgun (WGS) entry which is preliminary data.</text>
</comment>
<gene>
    <name evidence="2" type="ORF">ILEXP_LOCUS28258</name>
</gene>
<feature type="region of interest" description="Disordered" evidence="1">
    <location>
        <begin position="105"/>
        <end position="138"/>
    </location>
</feature>
<reference evidence="2 3" key="1">
    <citation type="submission" date="2024-02" db="EMBL/GenBank/DDBJ databases">
        <authorList>
            <person name="Vignale AGUSTIN F."/>
            <person name="Sosa J E."/>
            <person name="Modenutti C."/>
        </authorList>
    </citation>
    <scope>NUCLEOTIDE SEQUENCE [LARGE SCALE GENOMIC DNA]</scope>
</reference>
<dbReference type="AlphaFoldDB" id="A0ABC8SR31"/>
<dbReference type="EMBL" id="CAUOFW020003380">
    <property type="protein sequence ID" value="CAK9159560.1"/>
    <property type="molecule type" value="Genomic_DNA"/>
</dbReference>
<keyword evidence="3" id="KW-1185">Reference proteome</keyword>
<organism evidence="2 3">
    <name type="scientific">Ilex paraguariensis</name>
    <name type="common">yerba mate</name>
    <dbReference type="NCBI Taxonomy" id="185542"/>
    <lineage>
        <taxon>Eukaryota</taxon>
        <taxon>Viridiplantae</taxon>
        <taxon>Streptophyta</taxon>
        <taxon>Embryophyta</taxon>
        <taxon>Tracheophyta</taxon>
        <taxon>Spermatophyta</taxon>
        <taxon>Magnoliopsida</taxon>
        <taxon>eudicotyledons</taxon>
        <taxon>Gunneridae</taxon>
        <taxon>Pentapetalae</taxon>
        <taxon>asterids</taxon>
        <taxon>campanulids</taxon>
        <taxon>Aquifoliales</taxon>
        <taxon>Aquifoliaceae</taxon>
        <taxon>Ilex</taxon>
    </lineage>
</organism>
<dbReference type="Proteomes" id="UP001642360">
    <property type="component" value="Unassembled WGS sequence"/>
</dbReference>
<evidence type="ECO:0000256" key="1">
    <source>
        <dbReference type="SAM" id="MobiDB-lite"/>
    </source>
</evidence>
<accession>A0ABC8SR31</accession>
<feature type="region of interest" description="Disordered" evidence="1">
    <location>
        <begin position="41"/>
        <end position="84"/>
    </location>
</feature>
<name>A0ABC8SR31_9AQUA</name>
<feature type="compositionally biased region" description="Basic and acidic residues" evidence="1">
    <location>
        <begin position="66"/>
        <end position="76"/>
    </location>
</feature>
<protein>
    <submittedName>
        <fullName evidence="2">Uncharacterized protein</fullName>
    </submittedName>
</protein>
<sequence length="138" mass="15826">METKKKRKAGGKTVKALPHKYRPRVNNTCYGGIGQMKNKQVEVGDPSNCPKPPNVVHSSTCPKSVDPSDPKNKNKNVDPSSHLPNLILANQEEWQKEMKEWKKEMKECQQDMESLKKIRKDTKEPLKQLNDDMKESLK</sequence>